<evidence type="ECO:0000256" key="4">
    <source>
        <dbReference type="ARBA" id="ARBA00022989"/>
    </source>
</evidence>
<keyword evidence="5 6" id="KW-0472">Membrane</keyword>
<organism evidence="7 8">
    <name type="scientific">Marinovum algicola</name>
    <dbReference type="NCBI Taxonomy" id="42444"/>
    <lineage>
        <taxon>Bacteria</taxon>
        <taxon>Pseudomonadati</taxon>
        <taxon>Pseudomonadota</taxon>
        <taxon>Alphaproteobacteria</taxon>
        <taxon>Rhodobacterales</taxon>
        <taxon>Roseobacteraceae</taxon>
        <taxon>Marinovum</taxon>
    </lineage>
</organism>
<dbReference type="Pfam" id="PF02653">
    <property type="entry name" value="BPD_transp_2"/>
    <property type="match status" value="1"/>
</dbReference>
<evidence type="ECO:0000256" key="3">
    <source>
        <dbReference type="ARBA" id="ARBA00022692"/>
    </source>
</evidence>
<dbReference type="Proteomes" id="UP000182932">
    <property type="component" value="Unassembled WGS sequence"/>
</dbReference>
<dbReference type="PANTHER" id="PTHR30482:SF17">
    <property type="entry name" value="ABC TRANSPORTER ATP-BINDING PROTEIN"/>
    <property type="match status" value="1"/>
</dbReference>
<evidence type="ECO:0000256" key="1">
    <source>
        <dbReference type="ARBA" id="ARBA00004651"/>
    </source>
</evidence>
<feature type="transmembrane region" description="Helical" evidence="6">
    <location>
        <begin position="113"/>
        <end position="131"/>
    </location>
</feature>
<dbReference type="CDD" id="cd06581">
    <property type="entry name" value="TM_PBP1_LivM_like"/>
    <property type="match status" value="1"/>
</dbReference>
<feature type="transmembrane region" description="Helical" evidence="6">
    <location>
        <begin position="213"/>
        <end position="239"/>
    </location>
</feature>
<protein>
    <submittedName>
        <fullName evidence="7">Branched-chain amino acid transport system permease protein</fullName>
    </submittedName>
</protein>
<name>A0A975WBW2_9RHOB</name>
<keyword evidence="4 6" id="KW-1133">Transmembrane helix</keyword>
<evidence type="ECO:0000313" key="7">
    <source>
        <dbReference type="EMBL" id="SEJ82992.1"/>
    </source>
</evidence>
<comment type="caution">
    <text evidence="7">The sequence shown here is derived from an EMBL/GenBank/DDBJ whole genome shotgun (WGS) entry which is preliminary data.</text>
</comment>
<evidence type="ECO:0000256" key="2">
    <source>
        <dbReference type="ARBA" id="ARBA00022475"/>
    </source>
</evidence>
<keyword evidence="8" id="KW-1185">Reference proteome</keyword>
<sequence>MKNGMPEPLGFTLPRAIFFAIFVIFVIVAPTFLYPIFLMKIYCFIIFALGYNLLLGYTGLMSFGHAAFFGMGGYLCGHAATDWGLPFELAVLTGTIFSTALGYLFAKIAIRRTGIYFAMITLALAQMVYFICLQAPFTGGEDGIQAVPRGSILGLIDLRNDTALYWTMAVIVLAMIMLVNRIVHSPFGQVLRAIRNNPVRAKSLGFDVDRFKVVSFALSAGVAGFAGALKTVIFGIATLTDVSTVTSTEVVLINLVGGIGTIFGPVVGSFVILSLEHFLAPYGPWVLFIQGIVFMVFVLVFRQGIVGGLQKVLRKQL</sequence>
<reference evidence="7 8" key="1">
    <citation type="submission" date="2016-10" db="EMBL/GenBank/DDBJ databases">
        <authorList>
            <person name="Varghese N."/>
            <person name="Submissions S."/>
        </authorList>
    </citation>
    <scope>NUCLEOTIDE SEQUENCE [LARGE SCALE GENOMIC DNA]</scope>
    <source>
        <strain evidence="7 8">FF3</strain>
    </source>
</reference>
<keyword evidence="2" id="KW-1003">Cell membrane</keyword>
<dbReference type="PANTHER" id="PTHR30482">
    <property type="entry name" value="HIGH-AFFINITY BRANCHED-CHAIN AMINO ACID TRANSPORT SYSTEM PERMEASE"/>
    <property type="match status" value="1"/>
</dbReference>
<evidence type="ECO:0000256" key="5">
    <source>
        <dbReference type="ARBA" id="ARBA00023136"/>
    </source>
</evidence>
<gene>
    <name evidence="7" type="ORF">SAMN04487940_11174</name>
</gene>
<dbReference type="InterPro" id="IPR001851">
    <property type="entry name" value="ABC_transp_permease"/>
</dbReference>
<feature type="transmembrane region" description="Helical" evidence="6">
    <location>
        <begin position="41"/>
        <end position="63"/>
    </location>
</feature>
<feature type="transmembrane region" description="Helical" evidence="6">
    <location>
        <begin position="285"/>
        <end position="305"/>
    </location>
</feature>
<feature type="transmembrane region" description="Helical" evidence="6">
    <location>
        <begin position="163"/>
        <end position="183"/>
    </location>
</feature>
<dbReference type="EMBL" id="FNYY01000011">
    <property type="protein sequence ID" value="SEJ82992.1"/>
    <property type="molecule type" value="Genomic_DNA"/>
</dbReference>
<dbReference type="InterPro" id="IPR043428">
    <property type="entry name" value="LivM-like"/>
</dbReference>
<evidence type="ECO:0000313" key="8">
    <source>
        <dbReference type="Proteomes" id="UP000182932"/>
    </source>
</evidence>
<dbReference type="AlphaFoldDB" id="A0A975WBW2"/>
<feature type="transmembrane region" description="Helical" evidence="6">
    <location>
        <begin position="251"/>
        <end position="273"/>
    </location>
</feature>
<evidence type="ECO:0000256" key="6">
    <source>
        <dbReference type="SAM" id="Phobius"/>
    </source>
</evidence>
<feature type="transmembrane region" description="Helical" evidence="6">
    <location>
        <begin position="83"/>
        <end position="106"/>
    </location>
</feature>
<proteinExistence type="predicted"/>
<keyword evidence="3 6" id="KW-0812">Transmembrane</keyword>
<feature type="transmembrane region" description="Helical" evidence="6">
    <location>
        <begin position="12"/>
        <end position="34"/>
    </location>
</feature>
<dbReference type="GO" id="GO:0005886">
    <property type="term" value="C:plasma membrane"/>
    <property type="evidence" value="ECO:0007669"/>
    <property type="project" value="UniProtKB-SubCell"/>
</dbReference>
<accession>A0A975WBW2</accession>
<comment type="subcellular location">
    <subcellularLocation>
        <location evidence="1">Cell membrane</location>
        <topology evidence="1">Multi-pass membrane protein</topology>
    </subcellularLocation>
</comment>
<dbReference type="GO" id="GO:0015658">
    <property type="term" value="F:branched-chain amino acid transmembrane transporter activity"/>
    <property type="evidence" value="ECO:0007669"/>
    <property type="project" value="InterPro"/>
</dbReference>